<feature type="transmembrane region" description="Helical" evidence="1">
    <location>
        <begin position="67"/>
        <end position="88"/>
    </location>
</feature>
<sequence>MRWVSIGIAAAVTGAVVAIVLGHAPPLAWLAWALAGPIAIGLFSIFSLRDTKQRAMPLYGERAAVTWTLRIGWVLAFVGVVLAALRLADWAGRL</sequence>
<evidence type="ECO:0000313" key="2">
    <source>
        <dbReference type="EMBL" id="SOE53832.1"/>
    </source>
</evidence>
<dbReference type="AlphaFoldDB" id="A0A2C8YT66"/>
<keyword evidence="1" id="KW-0812">Transmembrane</keyword>
<name>A0A2C8YT66_9MICO</name>
<feature type="transmembrane region" description="Helical" evidence="1">
    <location>
        <begin position="28"/>
        <end position="46"/>
    </location>
</feature>
<organism evidence="2 3">
    <name type="scientific">Salinibacterium xinjiangense</name>
    <dbReference type="NCBI Taxonomy" id="386302"/>
    <lineage>
        <taxon>Bacteria</taxon>
        <taxon>Bacillati</taxon>
        <taxon>Actinomycetota</taxon>
        <taxon>Actinomycetes</taxon>
        <taxon>Micrococcales</taxon>
        <taxon>Microbacteriaceae</taxon>
        <taxon>Salinibacterium</taxon>
    </lineage>
</organism>
<dbReference type="Proteomes" id="UP000219440">
    <property type="component" value="Unassembled WGS sequence"/>
</dbReference>
<evidence type="ECO:0000256" key="1">
    <source>
        <dbReference type="SAM" id="Phobius"/>
    </source>
</evidence>
<keyword evidence="1" id="KW-0472">Membrane</keyword>
<gene>
    <name evidence="2" type="ORF">SAMN06296378_0616</name>
</gene>
<dbReference type="RefSeq" id="WP_143544621.1">
    <property type="nucleotide sequence ID" value="NZ_BMLC01000002.1"/>
</dbReference>
<accession>A0A2C8YT66</accession>
<dbReference type="EMBL" id="OCST01000001">
    <property type="protein sequence ID" value="SOE53832.1"/>
    <property type="molecule type" value="Genomic_DNA"/>
</dbReference>
<reference evidence="2 3" key="1">
    <citation type="submission" date="2017-09" db="EMBL/GenBank/DDBJ databases">
        <authorList>
            <person name="Ehlers B."/>
            <person name="Leendertz F.H."/>
        </authorList>
    </citation>
    <scope>NUCLEOTIDE SEQUENCE [LARGE SCALE GENOMIC DNA]</scope>
    <source>
        <strain evidence="2 3">CGMCC 1.05381</strain>
    </source>
</reference>
<protein>
    <submittedName>
        <fullName evidence="2">Uncharacterized protein</fullName>
    </submittedName>
</protein>
<keyword evidence="1" id="KW-1133">Transmembrane helix</keyword>
<proteinExistence type="predicted"/>
<keyword evidence="3" id="KW-1185">Reference proteome</keyword>
<evidence type="ECO:0000313" key="3">
    <source>
        <dbReference type="Proteomes" id="UP000219440"/>
    </source>
</evidence>